<sequence>MPKIKLNMEKSEFRTVIHLQIGEAHEYYGSPSSLYDKHTADELGIAQASLNNYFYKLPDDAEPIYTNNKCTIRKGILYVKPTTRGRKKIE</sequence>
<protein>
    <submittedName>
        <fullName evidence="1">Uncharacterized protein</fullName>
    </submittedName>
</protein>
<dbReference type="AlphaFoldDB" id="A0A0N7J737"/>
<name>A0A0N7J737_PHOVU</name>
<proteinExistence type="predicted"/>
<accession>A0A0N7J737</accession>
<gene>
    <name evidence="1" type="ORF">BvMPK_1475</name>
</gene>
<dbReference type="EMBL" id="CP013020">
    <property type="protein sequence ID" value="ALK84082.1"/>
    <property type="molecule type" value="Genomic_DNA"/>
</dbReference>
<organism evidence="1 2">
    <name type="scientific">Phocaeicola vulgatus</name>
    <name type="common">Bacteroides vulgatus</name>
    <dbReference type="NCBI Taxonomy" id="821"/>
    <lineage>
        <taxon>Bacteria</taxon>
        <taxon>Pseudomonadati</taxon>
        <taxon>Bacteroidota</taxon>
        <taxon>Bacteroidia</taxon>
        <taxon>Bacteroidales</taxon>
        <taxon>Bacteroidaceae</taxon>
        <taxon>Phocaeicola</taxon>
    </lineage>
</organism>
<dbReference type="PATRIC" id="fig|821.40.peg.1760"/>
<evidence type="ECO:0000313" key="2">
    <source>
        <dbReference type="Proteomes" id="UP000061587"/>
    </source>
</evidence>
<evidence type="ECO:0000313" key="1">
    <source>
        <dbReference type="EMBL" id="ALK84082.1"/>
    </source>
</evidence>
<reference evidence="1 2" key="2">
    <citation type="journal article" date="2016" name="Genome Biol. Evol.">
        <title>Extensive mobilome-driven genome diversification in mouse gut-associated Bacteroides vulgatus mpk.</title>
        <authorList>
            <person name="Lange A."/>
            <person name="Beier S."/>
            <person name="Steimle A."/>
            <person name="Autenrieth I.B."/>
            <person name="Huson D.H."/>
            <person name="Frick J.S."/>
        </authorList>
    </citation>
    <scope>NUCLEOTIDE SEQUENCE [LARGE SCALE GENOMIC DNA]</scope>
    <source>
        <strain evidence="2">mpk</strain>
    </source>
</reference>
<dbReference type="Proteomes" id="UP000061587">
    <property type="component" value="Chromosome"/>
</dbReference>
<reference evidence="2" key="1">
    <citation type="submission" date="2015-10" db="EMBL/GenBank/DDBJ databases">
        <title>Extensive mobilome-driven genome diversification in gut-associated Bacteroides vulgatus mpk.</title>
        <authorList>
            <person name="Beier S."/>
            <person name="Lange A."/>
            <person name="Huson D.H."/>
            <person name="Frick J.-S."/>
            <person name="Autenrieth I.B."/>
        </authorList>
    </citation>
    <scope>NUCLEOTIDE SEQUENCE [LARGE SCALE GENOMIC DNA]</scope>
    <source>
        <strain evidence="2">mpk</strain>
    </source>
</reference>